<dbReference type="Proteomes" id="UP001364617">
    <property type="component" value="Unassembled WGS sequence"/>
</dbReference>
<feature type="transmembrane region" description="Helical" evidence="1">
    <location>
        <begin position="120"/>
        <end position="145"/>
    </location>
</feature>
<dbReference type="EMBL" id="JAYKXH010000009">
    <property type="protein sequence ID" value="KAK7157911.1"/>
    <property type="molecule type" value="Genomic_DNA"/>
</dbReference>
<comment type="caution">
    <text evidence="2">The sequence shown here is derived from an EMBL/GenBank/DDBJ whole genome shotgun (WGS) entry which is preliminary data.</text>
</comment>
<dbReference type="AlphaFoldDB" id="A0AAN9H657"/>
<evidence type="ECO:0000313" key="2">
    <source>
        <dbReference type="EMBL" id="KAK7157911.1"/>
    </source>
</evidence>
<protein>
    <submittedName>
        <fullName evidence="2">Uncharacterized protein</fullName>
    </submittedName>
</protein>
<keyword evidence="1" id="KW-1133">Transmembrane helix</keyword>
<keyword evidence="1" id="KW-0472">Membrane</keyword>
<evidence type="ECO:0000256" key="1">
    <source>
        <dbReference type="SAM" id="Phobius"/>
    </source>
</evidence>
<accession>A0AAN9H657</accession>
<organism evidence="2 3">
    <name type="scientific">Phoxinus phoxinus</name>
    <name type="common">Eurasian minnow</name>
    <dbReference type="NCBI Taxonomy" id="58324"/>
    <lineage>
        <taxon>Eukaryota</taxon>
        <taxon>Metazoa</taxon>
        <taxon>Chordata</taxon>
        <taxon>Craniata</taxon>
        <taxon>Vertebrata</taxon>
        <taxon>Euteleostomi</taxon>
        <taxon>Actinopterygii</taxon>
        <taxon>Neopterygii</taxon>
        <taxon>Teleostei</taxon>
        <taxon>Ostariophysi</taxon>
        <taxon>Cypriniformes</taxon>
        <taxon>Leuciscidae</taxon>
        <taxon>Phoxininae</taxon>
        <taxon>Phoxinus</taxon>
    </lineage>
</organism>
<keyword evidence="1" id="KW-0812">Transmembrane</keyword>
<proteinExistence type="predicted"/>
<gene>
    <name evidence="2" type="ORF">R3I93_009186</name>
</gene>
<reference evidence="2 3" key="1">
    <citation type="submission" date="2024-02" db="EMBL/GenBank/DDBJ databases">
        <title>Chromosome-level genome assembly of the Eurasian Minnow (Phoxinus phoxinus).</title>
        <authorList>
            <person name="Oriowo T.O."/>
            <person name="Martin S."/>
            <person name="Stange M."/>
            <person name="Chrysostomakis Y."/>
            <person name="Brown T."/>
            <person name="Winkler S."/>
            <person name="Kukowka S."/>
            <person name="Myers E.W."/>
            <person name="Bohne A."/>
        </authorList>
    </citation>
    <scope>NUCLEOTIDE SEQUENCE [LARGE SCALE GENOMIC DNA]</scope>
    <source>
        <strain evidence="2">ZFMK-TIS-60720</strain>
        <tissue evidence="2">Whole Organism</tissue>
    </source>
</reference>
<evidence type="ECO:0000313" key="3">
    <source>
        <dbReference type="Proteomes" id="UP001364617"/>
    </source>
</evidence>
<keyword evidence="3" id="KW-1185">Reference proteome</keyword>
<sequence>MKGYGSSLKCCFEILRNHSVSYHLSEPPGAFCTPTWSAMEFVVVDEHGNVDETKVVYLEPQKLILKGNIGEKVKQVTYRKDCPRTGDAFMVECHDPCDTLDVPRTTLASDTTQVTVRDHAIIAGIITIFIIIIIIIIIIITVICLQRNKCQASRYIWKVVPKNETPTV</sequence>
<name>A0AAN9H657_9TELE</name>